<dbReference type="KEGG" id="chy:CHY_0486"/>
<dbReference type="HOGENOM" id="CLU_2895707_0_0_9"/>
<protein>
    <submittedName>
        <fullName evidence="2">Uncharacterized protein</fullName>
    </submittedName>
</protein>
<dbReference type="AlphaFoldDB" id="Q3AEU0"/>
<keyword evidence="1" id="KW-1133">Transmembrane helix</keyword>
<sequence length="62" mass="7076">MSIALLLLIFIWREEVGSHLTPEGLLRASGFAVHGGHQTLSSRFYVILIYFICKIPFCYFIS</sequence>
<reference evidence="2 3" key="1">
    <citation type="journal article" date="2005" name="PLoS Genet.">
        <title>Life in hot carbon monoxide: the complete genome sequence of Carboxydothermus hydrogenoformans Z-2901.</title>
        <authorList>
            <person name="Wu M."/>
            <person name="Ren Q."/>
            <person name="Durkin A.S."/>
            <person name="Daugherty S.C."/>
            <person name="Brinkac L.M."/>
            <person name="Dodson R.J."/>
            <person name="Madupu R."/>
            <person name="Sullivan S.A."/>
            <person name="Kolonay J.F."/>
            <person name="Haft D.H."/>
            <person name="Nelson W.C."/>
            <person name="Tallon L.J."/>
            <person name="Jones K.M."/>
            <person name="Ulrich L.E."/>
            <person name="Gonzalez J.M."/>
            <person name="Zhulin I.B."/>
            <person name="Robb F.T."/>
            <person name="Eisen J.A."/>
        </authorList>
    </citation>
    <scope>NUCLEOTIDE SEQUENCE [LARGE SCALE GENOMIC DNA]</scope>
    <source>
        <strain evidence="3">ATCC BAA-161 / DSM 6008 / Z-2901</strain>
    </source>
</reference>
<evidence type="ECO:0000256" key="1">
    <source>
        <dbReference type="SAM" id="Phobius"/>
    </source>
</evidence>
<keyword evidence="1" id="KW-0472">Membrane</keyword>
<dbReference type="Proteomes" id="UP000002706">
    <property type="component" value="Chromosome"/>
</dbReference>
<keyword evidence="1" id="KW-0812">Transmembrane</keyword>
<gene>
    <name evidence="2" type="ordered locus">CHY_0486</name>
</gene>
<keyword evidence="3" id="KW-1185">Reference proteome</keyword>
<proteinExistence type="predicted"/>
<dbReference type="EMBL" id="CP000141">
    <property type="protein sequence ID" value="ABB13688.1"/>
    <property type="molecule type" value="Genomic_DNA"/>
</dbReference>
<evidence type="ECO:0000313" key="2">
    <source>
        <dbReference type="EMBL" id="ABB13688.1"/>
    </source>
</evidence>
<dbReference type="STRING" id="246194.CHY_0486"/>
<organism evidence="2 3">
    <name type="scientific">Carboxydothermus hydrogenoformans (strain ATCC BAA-161 / DSM 6008 / Z-2901)</name>
    <dbReference type="NCBI Taxonomy" id="246194"/>
    <lineage>
        <taxon>Bacteria</taxon>
        <taxon>Bacillati</taxon>
        <taxon>Bacillota</taxon>
        <taxon>Clostridia</taxon>
        <taxon>Thermoanaerobacterales</taxon>
        <taxon>Thermoanaerobacteraceae</taxon>
        <taxon>Carboxydothermus</taxon>
    </lineage>
</organism>
<accession>Q3AEU0</accession>
<evidence type="ECO:0000313" key="3">
    <source>
        <dbReference type="Proteomes" id="UP000002706"/>
    </source>
</evidence>
<dbReference type="InParanoid" id="Q3AEU0"/>
<name>Q3AEU0_CARHZ</name>
<feature type="transmembrane region" description="Helical" evidence="1">
    <location>
        <begin position="42"/>
        <end position="61"/>
    </location>
</feature>